<feature type="domain" description="Acyl-CoA oxidase/dehydrogenase middle" evidence="8">
    <location>
        <begin position="141"/>
        <end position="237"/>
    </location>
</feature>
<dbReference type="PANTHER" id="PTHR43884">
    <property type="entry name" value="ACYL-COA DEHYDROGENASE"/>
    <property type="match status" value="1"/>
</dbReference>
<evidence type="ECO:0000256" key="2">
    <source>
        <dbReference type="ARBA" id="ARBA00009347"/>
    </source>
</evidence>
<dbReference type="InterPro" id="IPR006091">
    <property type="entry name" value="Acyl-CoA_Oxase/DH_mid-dom"/>
</dbReference>
<reference evidence="10 11" key="1">
    <citation type="submission" date="2020-06" db="EMBL/GenBank/DDBJ databases">
        <title>Genome mining for natural products.</title>
        <authorList>
            <person name="Zhang B."/>
            <person name="Shi J."/>
            <person name="Ge H."/>
        </authorList>
    </citation>
    <scope>NUCLEOTIDE SEQUENCE [LARGE SCALE GENOMIC DNA]</scope>
    <source>
        <strain evidence="10 11">NA02069</strain>
    </source>
</reference>
<dbReference type="InterPro" id="IPR009100">
    <property type="entry name" value="AcylCoA_DH/oxidase_NM_dom_sf"/>
</dbReference>
<evidence type="ECO:0000256" key="1">
    <source>
        <dbReference type="ARBA" id="ARBA00001974"/>
    </source>
</evidence>
<dbReference type="RefSeq" id="WP_176578502.1">
    <property type="nucleotide sequence ID" value="NZ_CBDRGH010000022.1"/>
</dbReference>
<dbReference type="Pfam" id="PF02771">
    <property type="entry name" value="Acyl-CoA_dh_N"/>
    <property type="match status" value="1"/>
</dbReference>
<comment type="cofactor">
    <cofactor evidence="1 5">
        <name>FAD</name>
        <dbReference type="ChEBI" id="CHEBI:57692"/>
    </cofactor>
</comment>
<dbReference type="InterPro" id="IPR037069">
    <property type="entry name" value="AcylCoA_DH/ox_N_sf"/>
</dbReference>
<keyword evidence="3 5" id="KW-0285">Flavoprotein</keyword>
<dbReference type="EMBL" id="CP056041">
    <property type="protein sequence ID" value="QKZ23888.1"/>
    <property type="molecule type" value="Genomic_DNA"/>
</dbReference>
<dbReference type="InterPro" id="IPR013786">
    <property type="entry name" value="AcylCoA_DH/ox_N"/>
</dbReference>
<dbReference type="Gene3D" id="2.40.110.10">
    <property type="entry name" value="Butyryl-CoA Dehydrogenase, subunit A, domain 2"/>
    <property type="match status" value="1"/>
</dbReference>
<dbReference type="CDD" id="cd00567">
    <property type="entry name" value="ACAD"/>
    <property type="match status" value="1"/>
</dbReference>
<dbReference type="Proteomes" id="UP000509418">
    <property type="component" value="Chromosome"/>
</dbReference>
<comment type="similarity">
    <text evidence="2 5">Belongs to the acyl-CoA dehydrogenase family.</text>
</comment>
<sequence>MPMSMSAAPATLARFLKSADGATAARLTALWKAVDDFATHEVQPLVERMESSPDRVDREIARMMAGHRWFGVTVPETFGGMDAGHMAKTILIHRLACTSGAAAAILQASLIPVGGLLYYGSDDQHAALLAGVADGSVLMSIAVTEPDRGGHIGGMTTAAEWDGRAWVLSGVKAHVGNSHIADLHVVVARTSPPGTRTSQALTAFLVHSDQRGVNPVRYTGKLGLHGFSFGQIDFDRVRIPPSNVLGEVGQGYAVAQSSSILYGRPNLTALSLGLHETALSLATQYVSNRPRYEGTLADVNVIQDRLGRMSARLLMARILTYHAVDMLDHGLPCDDELIAAKTLGHELAAETGNDAMELHAANGLASDYPIQRIWRDMQTTYAPAGTGEVQRRRLAESRLEEETGTGTRTQWSVLHSNRTHPPATDQTVSA</sequence>
<dbReference type="AlphaFoldDB" id="A0A7H8TLE2"/>
<dbReference type="InterPro" id="IPR036250">
    <property type="entry name" value="AcylCo_DH-like_C"/>
</dbReference>
<evidence type="ECO:0000256" key="5">
    <source>
        <dbReference type="RuleBase" id="RU362125"/>
    </source>
</evidence>
<evidence type="ECO:0000259" key="9">
    <source>
        <dbReference type="Pfam" id="PF02771"/>
    </source>
</evidence>
<dbReference type="Pfam" id="PF00441">
    <property type="entry name" value="Acyl-CoA_dh_1"/>
    <property type="match status" value="1"/>
</dbReference>
<proteinExistence type="inferred from homology"/>
<evidence type="ECO:0000313" key="11">
    <source>
        <dbReference type="Proteomes" id="UP000509418"/>
    </source>
</evidence>
<dbReference type="SUPFAM" id="SSF47203">
    <property type="entry name" value="Acyl-CoA dehydrogenase C-terminal domain-like"/>
    <property type="match status" value="1"/>
</dbReference>
<dbReference type="GO" id="GO:0003995">
    <property type="term" value="F:acyl-CoA dehydrogenase activity"/>
    <property type="evidence" value="ECO:0007669"/>
    <property type="project" value="TreeGrafter"/>
</dbReference>
<feature type="domain" description="Acyl-CoA dehydrogenase/oxidase N-terminal" evidence="9">
    <location>
        <begin position="29"/>
        <end position="135"/>
    </location>
</feature>
<dbReference type="InterPro" id="IPR046373">
    <property type="entry name" value="Acyl-CoA_Oxase/DH_mid-dom_sf"/>
</dbReference>
<feature type="region of interest" description="Disordered" evidence="6">
    <location>
        <begin position="396"/>
        <end position="430"/>
    </location>
</feature>
<evidence type="ECO:0000256" key="3">
    <source>
        <dbReference type="ARBA" id="ARBA00022630"/>
    </source>
</evidence>
<dbReference type="SUPFAM" id="SSF56645">
    <property type="entry name" value="Acyl-CoA dehydrogenase NM domain-like"/>
    <property type="match status" value="1"/>
</dbReference>
<evidence type="ECO:0000259" key="7">
    <source>
        <dbReference type="Pfam" id="PF00441"/>
    </source>
</evidence>
<evidence type="ECO:0000256" key="4">
    <source>
        <dbReference type="ARBA" id="ARBA00022827"/>
    </source>
</evidence>
<keyword evidence="4 5" id="KW-0274">FAD</keyword>
<evidence type="ECO:0000313" key="10">
    <source>
        <dbReference type="EMBL" id="QKZ23888.1"/>
    </source>
</evidence>
<dbReference type="Gene3D" id="1.10.540.10">
    <property type="entry name" value="Acyl-CoA dehydrogenase/oxidase, N-terminal domain"/>
    <property type="match status" value="1"/>
</dbReference>
<dbReference type="PANTHER" id="PTHR43884:SF19">
    <property type="entry name" value="ACYL-COA DEHYDROGENASE FADE4-RELATED"/>
    <property type="match status" value="1"/>
</dbReference>
<evidence type="ECO:0000259" key="8">
    <source>
        <dbReference type="Pfam" id="PF02770"/>
    </source>
</evidence>
<keyword evidence="5" id="KW-0560">Oxidoreductase</keyword>
<evidence type="ECO:0000256" key="6">
    <source>
        <dbReference type="SAM" id="MobiDB-lite"/>
    </source>
</evidence>
<organism evidence="10 11">
    <name type="scientific">Streptomyces chartreusis</name>
    <dbReference type="NCBI Taxonomy" id="1969"/>
    <lineage>
        <taxon>Bacteria</taxon>
        <taxon>Bacillati</taxon>
        <taxon>Actinomycetota</taxon>
        <taxon>Actinomycetes</taxon>
        <taxon>Kitasatosporales</taxon>
        <taxon>Streptomycetaceae</taxon>
        <taxon>Streptomyces</taxon>
    </lineage>
</organism>
<dbReference type="InterPro" id="IPR009075">
    <property type="entry name" value="AcylCo_DH/oxidase_C"/>
</dbReference>
<dbReference type="GO" id="GO:0050660">
    <property type="term" value="F:flavin adenine dinucleotide binding"/>
    <property type="evidence" value="ECO:0007669"/>
    <property type="project" value="InterPro"/>
</dbReference>
<dbReference type="GO" id="GO:0005886">
    <property type="term" value="C:plasma membrane"/>
    <property type="evidence" value="ECO:0007669"/>
    <property type="project" value="TreeGrafter"/>
</dbReference>
<keyword evidence="11" id="KW-1185">Reference proteome</keyword>
<name>A0A7H8TLE2_STRCX</name>
<dbReference type="Pfam" id="PF02770">
    <property type="entry name" value="Acyl-CoA_dh_M"/>
    <property type="match status" value="1"/>
</dbReference>
<dbReference type="Gene3D" id="1.20.140.10">
    <property type="entry name" value="Butyryl-CoA Dehydrogenase, subunit A, domain 3"/>
    <property type="match status" value="1"/>
</dbReference>
<feature type="domain" description="Acyl-CoA dehydrogenase/oxidase C-terminal" evidence="7">
    <location>
        <begin position="249"/>
        <end position="397"/>
    </location>
</feature>
<accession>A0A7H8TLE2</accession>
<gene>
    <name evidence="10" type="ORF">HUT05_44970</name>
</gene>
<protein>
    <submittedName>
        <fullName evidence="10">Acyl-CoA dehydrogenase family protein</fullName>
    </submittedName>
</protein>